<proteinExistence type="inferred from homology"/>
<evidence type="ECO:0000256" key="6">
    <source>
        <dbReference type="ARBA" id="ARBA00022777"/>
    </source>
</evidence>
<evidence type="ECO:0000259" key="11">
    <source>
        <dbReference type="Pfam" id="PF08544"/>
    </source>
</evidence>
<evidence type="ECO:0000256" key="2">
    <source>
        <dbReference type="ARBA" id="ARBA00012052"/>
    </source>
</evidence>
<keyword evidence="13" id="KW-1185">Reference proteome</keyword>
<dbReference type="Pfam" id="PF08544">
    <property type="entry name" value="GHMP_kinases_C"/>
    <property type="match status" value="1"/>
</dbReference>
<dbReference type="InterPro" id="IPR006204">
    <property type="entry name" value="GHMP_kinase_N_dom"/>
</dbReference>
<evidence type="ECO:0000256" key="1">
    <source>
        <dbReference type="ARBA" id="ARBA00009684"/>
    </source>
</evidence>
<dbReference type="NCBIfam" id="NF011202">
    <property type="entry name" value="PRK14608.1"/>
    <property type="match status" value="1"/>
</dbReference>
<dbReference type="GO" id="GO:0016114">
    <property type="term" value="P:terpenoid biosynthetic process"/>
    <property type="evidence" value="ECO:0007669"/>
    <property type="project" value="UniProtKB-UniRule"/>
</dbReference>
<dbReference type="SUPFAM" id="SSF55060">
    <property type="entry name" value="GHMP Kinase, C-terminal domain"/>
    <property type="match status" value="1"/>
</dbReference>
<dbReference type="GO" id="GO:0050515">
    <property type="term" value="F:4-(cytidine 5'-diphospho)-2-C-methyl-D-erythritol kinase activity"/>
    <property type="evidence" value="ECO:0007669"/>
    <property type="project" value="UniProtKB-UniRule"/>
</dbReference>
<comment type="function">
    <text evidence="9">Catalyzes the phosphorylation of the position 2 hydroxy group of 4-diphosphocytidyl-2C-methyl-D-erythritol.</text>
</comment>
<reference evidence="12 13" key="1">
    <citation type="submission" date="2017-04" db="EMBL/GenBank/DDBJ databases">
        <authorList>
            <person name="Afonso C.L."/>
            <person name="Miller P.J."/>
            <person name="Scott M.A."/>
            <person name="Spackman E."/>
            <person name="Goraichik I."/>
            <person name="Dimitrov K.M."/>
            <person name="Suarez D.L."/>
            <person name="Swayne D.E."/>
        </authorList>
    </citation>
    <scope>NUCLEOTIDE SEQUENCE [LARGE SCALE GENOMIC DNA]</scope>
    <source>
        <strain evidence="12 13">LMG26642</strain>
    </source>
</reference>
<dbReference type="STRING" id="1073423.SAMN04488700_0572"/>
<dbReference type="FunFam" id="3.30.230.10:FF:000029">
    <property type="entry name" value="4-diphosphocytidyl-2-C-methyl-D-erythritol kinase"/>
    <property type="match status" value="1"/>
</dbReference>
<dbReference type="Pfam" id="PF00288">
    <property type="entry name" value="GHMP_kinases_N"/>
    <property type="match status" value="1"/>
</dbReference>
<dbReference type="PIRSF" id="PIRSF010376">
    <property type="entry name" value="IspE"/>
    <property type="match status" value="1"/>
</dbReference>
<comment type="pathway">
    <text evidence="9">Isoprenoid biosynthesis; isopentenyl diphosphate biosynthesis via DXP pathway; isopentenyl diphosphate from 1-deoxy-D-xylulose 5-phosphate: step 3/6.</text>
</comment>
<evidence type="ECO:0000256" key="8">
    <source>
        <dbReference type="ARBA" id="ARBA00032554"/>
    </source>
</evidence>
<dbReference type="InterPro" id="IPR004424">
    <property type="entry name" value="IspE"/>
</dbReference>
<feature type="active site" evidence="9">
    <location>
        <position position="12"/>
    </location>
</feature>
<name>A0A1X7MR12_9LACT</name>
<accession>A0A1X7MR12</accession>
<dbReference type="Proteomes" id="UP000193435">
    <property type="component" value="Unassembled WGS sequence"/>
</dbReference>
<dbReference type="InterPro" id="IPR020568">
    <property type="entry name" value="Ribosomal_Su5_D2-typ_SF"/>
</dbReference>
<keyword evidence="6 9" id="KW-0418">Kinase</keyword>
<gene>
    <name evidence="9" type="primary">ispE</name>
    <name evidence="12" type="ORF">SAMN04488700_0572</name>
</gene>
<evidence type="ECO:0000256" key="3">
    <source>
        <dbReference type="ARBA" id="ARBA00017473"/>
    </source>
</evidence>
<dbReference type="AlphaFoldDB" id="A0A1X7MR12"/>
<dbReference type="InterPro" id="IPR013750">
    <property type="entry name" value="GHMP_kinase_C_dom"/>
</dbReference>
<keyword evidence="5 9" id="KW-0547">Nucleotide-binding</keyword>
<feature type="domain" description="GHMP kinase C-terminal" evidence="11">
    <location>
        <begin position="199"/>
        <end position="275"/>
    </location>
</feature>
<comment type="similarity">
    <text evidence="1 9">Belongs to the GHMP kinase family. IspE subfamily.</text>
</comment>
<dbReference type="GO" id="GO:0019288">
    <property type="term" value="P:isopentenyl diphosphate biosynthetic process, methylerythritol 4-phosphate pathway"/>
    <property type="evidence" value="ECO:0007669"/>
    <property type="project" value="UniProtKB-UniRule"/>
</dbReference>
<dbReference type="InterPro" id="IPR036554">
    <property type="entry name" value="GHMP_kinase_C_sf"/>
</dbReference>
<dbReference type="EC" id="2.7.1.148" evidence="2 9"/>
<dbReference type="RefSeq" id="WP_085558858.1">
    <property type="nucleotide sequence ID" value="NZ_FOAH01000019.1"/>
</dbReference>
<dbReference type="Gene3D" id="3.30.70.890">
    <property type="entry name" value="GHMP kinase, C-terminal domain"/>
    <property type="match status" value="1"/>
</dbReference>
<dbReference type="EMBL" id="FXBJ01000002">
    <property type="protein sequence ID" value="SMH27260.1"/>
    <property type="molecule type" value="Genomic_DNA"/>
</dbReference>
<keyword evidence="4 9" id="KW-0808">Transferase</keyword>
<evidence type="ECO:0000256" key="4">
    <source>
        <dbReference type="ARBA" id="ARBA00022679"/>
    </source>
</evidence>
<organism evidence="12 13">
    <name type="scientific">Carnobacterium iners</name>
    <dbReference type="NCBI Taxonomy" id="1073423"/>
    <lineage>
        <taxon>Bacteria</taxon>
        <taxon>Bacillati</taxon>
        <taxon>Bacillota</taxon>
        <taxon>Bacilli</taxon>
        <taxon>Lactobacillales</taxon>
        <taxon>Carnobacteriaceae</taxon>
        <taxon>Carnobacterium</taxon>
    </lineage>
</organism>
<evidence type="ECO:0000259" key="10">
    <source>
        <dbReference type="Pfam" id="PF00288"/>
    </source>
</evidence>
<dbReference type="PANTHER" id="PTHR43527:SF2">
    <property type="entry name" value="4-DIPHOSPHOCYTIDYL-2-C-METHYL-D-ERYTHRITOL KINASE, CHLOROPLASTIC"/>
    <property type="match status" value="1"/>
</dbReference>
<feature type="binding site" evidence="9">
    <location>
        <begin position="96"/>
        <end position="106"/>
    </location>
    <ligand>
        <name>ATP</name>
        <dbReference type="ChEBI" id="CHEBI:30616"/>
    </ligand>
</feature>
<evidence type="ECO:0000256" key="5">
    <source>
        <dbReference type="ARBA" id="ARBA00022741"/>
    </source>
</evidence>
<dbReference type="GO" id="GO:0005524">
    <property type="term" value="F:ATP binding"/>
    <property type="evidence" value="ECO:0007669"/>
    <property type="project" value="UniProtKB-UniRule"/>
</dbReference>
<evidence type="ECO:0000313" key="12">
    <source>
        <dbReference type="EMBL" id="SMH27260.1"/>
    </source>
</evidence>
<evidence type="ECO:0000313" key="13">
    <source>
        <dbReference type="Proteomes" id="UP000193435"/>
    </source>
</evidence>
<feature type="active site" evidence="9">
    <location>
        <position position="138"/>
    </location>
</feature>
<keyword evidence="7 9" id="KW-0067">ATP-binding</keyword>
<sequence length="285" mass="31328">MNTEVTEKAPAKINLTLDVLHKREDGYHELEMVMTSVDLADYITLKTLKKDTIIIQSNNGFLPLDQRNHAYKAARLIKDKFNIQLGVEMMIRKNIPIAAGLGGGSSDAAATLRGLNQLWNLNLSLAELAELGAEVGSDVPYCIYGGTAFVSGRGEKIEHLEAVPQCWVVLVKPKKGISTGTVFSALSYETLIHPSTRLMVAAIQEQDYSKMTNLIGNSLEEASTIRQPSIEKIKQKMISFGADAALMSGSGPTIFALCRKYSRAQRVYNGLKGFCNEVYLVRTLK</sequence>
<feature type="domain" description="GHMP kinase N-terminal" evidence="10">
    <location>
        <begin position="68"/>
        <end position="146"/>
    </location>
</feature>
<dbReference type="Gene3D" id="3.30.230.10">
    <property type="match status" value="1"/>
</dbReference>
<dbReference type="PANTHER" id="PTHR43527">
    <property type="entry name" value="4-DIPHOSPHOCYTIDYL-2-C-METHYL-D-ERYTHRITOL KINASE, CHLOROPLASTIC"/>
    <property type="match status" value="1"/>
</dbReference>
<keyword evidence="9" id="KW-0414">Isoprene biosynthesis</keyword>
<dbReference type="NCBIfam" id="TIGR00154">
    <property type="entry name" value="ispE"/>
    <property type="match status" value="1"/>
</dbReference>
<dbReference type="UniPathway" id="UPA00056">
    <property type="reaction ID" value="UER00094"/>
</dbReference>
<comment type="catalytic activity">
    <reaction evidence="9">
        <text>4-CDP-2-C-methyl-D-erythritol + ATP = 4-CDP-2-C-methyl-D-erythritol 2-phosphate + ADP + H(+)</text>
        <dbReference type="Rhea" id="RHEA:18437"/>
        <dbReference type="ChEBI" id="CHEBI:15378"/>
        <dbReference type="ChEBI" id="CHEBI:30616"/>
        <dbReference type="ChEBI" id="CHEBI:57823"/>
        <dbReference type="ChEBI" id="CHEBI:57919"/>
        <dbReference type="ChEBI" id="CHEBI:456216"/>
        <dbReference type="EC" id="2.7.1.148"/>
    </reaction>
</comment>
<dbReference type="FunFam" id="3.30.70.890:FF:000006">
    <property type="entry name" value="4-diphosphocytidyl-2-C-methyl-D-erythritol kinase"/>
    <property type="match status" value="1"/>
</dbReference>
<dbReference type="OrthoDB" id="9809438at2"/>
<dbReference type="SUPFAM" id="SSF54211">
    <property type="entry name" value="Ribosomal protein S5 domain 2-like"/>
    <property type="match status" value="1"/>
</dbReference>
<dbReference type="InterPro" id="IPR014721">
    <property type="entry name" value="Ribsml_uS5_D2-typ_fold_subgr"/>
</dbReference>
<evidence type="ECO:0000256" key="9">
    <source>
        <dbReference type="HAMAP-Rule" id="MF_00061"/>
    </source>
</evidence>
<evidence type="ECO:0000256" key="7">
    <source>
        <dbReference type="ARBA" id="ARBA00022840"/>
    </source>
</evidence>
<protein>
    <recommendedName>
        <fullName evidence="3 9">4-diphosphocytidyl-2-C-methyl-D-erythritol kinase</fullName>
        <shortName evidence="9">CMK</shortName>
        <ecNumber evidence="2 9">2.7.1.148</ecNumber>
    </recommendedName>
    <alternativeName>
        <fullName evidence="8 9">4-(cytidine-5'-diphospho)-2-C-methyl-D-erythritol kinase</fullName>
    </alternativeName>
</protein>
<dbReference type="HAMAP" id="MF_00061">
    <property type="entry name" value="IspE"/>
    <property type="match status" value="1"/>
</dbReference>